<name>A0A1B0AUX8_9MUSC</name>
<protein>
    <submittedName>
        <fullName evidence="1">Uncharacterized protein</fullName>
    </submittedName>
</protein>
<dbReference type="VEuPathDB" id="VectorBase:GPPI009526"/>
<organism evidence="1 2">
    <name type="scientific">Glossina palpalis gambiensis</name>
    <dbReference type="NCBI Taxonomy" id="67801"/>
    <lineage>
        <taxon>Eukaryota</taxon>
        <taxon>Metazoa</taxon>
        <taxon>Ecdysozoa</taxon>
        <taxon>Arthropoda</taxon>
        <taxon>Hexapoda</taxon>
        <taxon>Insecta</taxon>
        <taxon>Pterygota</taxon>
        <taxon>Neoptera</taxon>
        <taxon>Endopterygota</taxon>
        <taxon>Diptera</taxon>
        <taxon>Brachycera</taxon>
        <taxon>Muscomorpha</taxon>
        <taxon>Hippoboscoidea</taxon>
        <taxon>Glossinidae</taxon>
        <taxon>Glossina</taxon>
    </lineage>
</organism>
<dbReference type="Proteomes" id="UP000092460">
    <property type="component" value="Unassembled WGS sequence"/>
</dbReference>
<proteinExistence type="predicted"/>
<sequence length="103" mass="12163">MTTTNNHKFYAKSPFETIIILINLAQKLWNETKFTFEISLIRSRNQEQFYGSDSIIIDRVAYSNDGLQTNWQKYFSRREANVYNQKGKTNEQMVQVTTICEIP</sequence>
<reference evidence="1" key="2">
    <citation type="submission" date="2020-05" db="UniProtKB">
        <authorList>
            <consortium name="EnsemblMetazoa"/>
        </authorList>
    </citation>
    <scope>IDENTIFICATION</scope>
    <source>
        <strain evidence="1">IAEA</strain>
    </source>
</reference>
<reference evidence="2" key="1">
    <citation type="submission" date="2015-01" db="EMBL/GenBank/DDBJ databases">
        <authorList>
            <person name="Aksoy S."/>
            <person name="Warren W."/>
            <person name="Wilson R.K."/>
        </authorList>
    </citation>
    <scope>NUCLEOTIDE SEQUENCE [LARGE SCALE GENOMIC DNA]</scope>
    <source>
        <strain evidence="2">IAEA</strain>
    </source>
</reference>
<keyword evidence="2" id="KW-1185">Reference proteome</keyword>
<dbReference type="EnsemblMetazoa" id="GPPI009526-RA">
    <property type="protein sequence ID" value="GPPI009526-PA"/>
    <property type="gene ID" value="GPPI009526"/>
</dbReference>
<accession>A0A1B0AUX8</accession>
<dbReference type="AlphaFoldDB" id="A0A1B0AUX8"/>
<evidence type="ECO:0000313" key="2">
    <source>
        <dbReference type="Proteomes" id="UP000092460"/>
    </source>
</evidence>
<evidence type="ECO:0000313" key="1">
    <source>
        <dbReference type="EnsemblMetazoa" id="GPPI009526-PA"/>
    </source>
</evidence>
<dbReference type="EMBL" id="JXJN01003790">
    <property type="status" value="NOT_ANNOTATED_CDS"/>
    <property type="molecule type" value="Genomic_DNA"/>
</dbReference>